<dbReference type="PANTHER" id="PTHR11102">
    <property type="entry name" value="SEL-1-LIKE PROTEIN"/>
    <property type="match status" value="1"/>
</dbReference>
<feature type="signal peptide" evidence="2">
    <location>
        <begin position="1"/>
        <end position="26"/>
    </location>
</feature>
<comment type="similarity">
    <text evidence="1">Belongs to the sel-1 family.</text>
</comment>
<protein>
    <submittedName>
        <fullName evidence="3">ERAD-associated protein</fullName>
    </submittedName>
</protein>
<sequence length="691" mass="79260">MVRLGRKHIIPLFTLCCSCLIVNTLANQIVVTSVEKNTDNNGQQLYNLAIEQLQEIEKRHSHTQTYNNKPTGYLQYLFSLFEQTTEITTTTFNKESHQDSRVSKEYHDAITLLQEAATTFQNNDALLLLAELNFFSKYAHPRNYQQAFRYYNELAGKGNATAQYMLGFMHTTGIGVQQKDEAKGSIYYTFAAEGGDTLAEMTLGYRHLYGIHTDESCEDSLRYYRNVAEKAIRHYLSGPPLGRHLPFAKVRLPDEQGGIYGFTASPIADKKRAQRSETNMKELMQYWKYLAESEDDKEALLMLGKVYYFGTRDIPRDYTEAIKYFKQIADKKLLTSANRKKEESKILGQAAGYLGLMHWRGEGVPASVKHAYEWFKFGLTFDDPASQNAIGLMYKNGIGIDKDQRYALHYFKAAASQNHPDAMVNLALEYAQDDITLPTAIDLLTKAAEKEHLLAYWYLGQLNDQGYSSSRSCRVAVHYYKAISEIGDWLHPTVEQGYSAYKQGDHESALLFYTLAAERGYEVSQSNVAYLLDPGKKKEKDKPTQFFSNENITDKRVWDFRSLFTKQEKPRDIEGERTAFTYWSRAAHQSNIDARVKMCDYYYKGIGTKADPEKAAACYRNAAENGRSSLAYWNLGWMYENGIGVKQDFPLAKRAYDNALATWPDAYLPVKLSLLSCLRKWWWHRMTSKDQ</sequence>
<name>A0A367JLE6_RHIAZ</name>
<dbReference type="Gene3D" id="1.25.40.10">
    <property type="entry name" value="Tetratricopeptide repeat domain"/>
    <property type="match status" value="2"/>
</dbReference>
<organism evidence="3 4">
    <name type="scientific">Rhizopus azygosporus</name>
    <name type="common">Rhizopus microsporus var. azygosporus</name>
    <dbReference type="NCBI Taxonomy" id="86630"/>
    <lineage>
        <taxon>Eukaryota</taxon>
        <taxon>Fungi</taxon>
        <taxon>Fungi incertae sedis</taxon>
        <taxon>Mucoromycota</taxon>
        <taxon>Mucoromycotina</taxon>
        <taxon>Mucoromycetes</taxon>
        <taxon>Mucorales</taxon>
        <taxon>Mucorineae</taxon>
        <taxon>Rhizopodaceae</taxon>
        <taxon>Rhizopus</taxon>
    </lineage>
</organism>
<feature type="chain" id="PRO_5016613432" evidence="2">
    <location>
        <begin position="27"/>
        <end position="691"/>
    </location>
</feature>
<dbReference type="GO" id="GO:0005789">
    <property type="term" value="C:endoplasmic reticulum membrane"/>
    <property type="evidence" value="ECO:0007669"/>
    <property type="project" value="TreeGrafter"/>
</dbReference>
<keyword evidence="4" id="KW-1185">Reference proteome</keyword>
<accession>A0A367JLE6</accession>
<dbReference type="AlphaFoldDB" id="A0A367JLE6"/>
<dbReference type="EMBL" id="PJQL01001072">
    <property type="protein sequence ID" value="RCH90758.1"/>
    <property type="molecule type" value="Genomic_DNA"/>
</dbReference>
<dbReference type="Proteomes" id="UP000252139">
    <property type="component" value="Unassembled WGS sequence"/>
</dbReference>
<dbReference type="Pfam" id="PF08238">
    <property type="entry name" value="Sel1"/>
    <property type="match status" value="11"/>
</dbReference>
<dbReference type="InterPro" id="IPR006597">
    <property type="entry name" value="Sel1-like"/>
</dbReference>
<dbReference type="InterPro" id="IPR050767">
    <property type="entry name" value="Sel1_AlgK"/>
</dbReference>
<dbReference type="STRING" id="86630.A0A367JLE6"/>
<comment type="caution">
    <text evidence="3">The sequence shown here is derived from an EMBL/GenBank/DDBJ whole genome shotgun (WGS) entry which is preliminary data.</text>
</comment>
<dbReference type="InterPro" id="IPR011990">
    <property type="entry name" value="TPR-like_helical_dom_sf"/>
</dbReference>
<gene>
    <name evidence="3" type="primary">HRD3_3</name>
    <name evidence="3" type="ORF">CU097_009083</name>
</gene>
<reference evidence="3 4" key="1">
    <citation type="journal article" date="2018" name="G3 (Bethesda)">
        <title>Phylogenetic and Phylogenomic Definition of Rhizopus Species.</title>
        <authorList>
            <person name="Gryganskyi A.P."/>
            <person name="Golan J."/>
            <person name="Dolatabadi S."/>
            <person name="Mondo S."/>
            <person name="Robb S."/>
            <person name="Idnurm A."/>
            <person name="Muszewska A."/>
            <person name="Steczkiewicz K."/>
            <person name="Masonjones S."/>
            <person name="Liao H.L."/>
            <person name="Gajdeczka M.T."/>
            <person name="Anike F."/>
            <person name="Vuek A."/>
            <person name="Anishchenko I.M."/>
            <person name="Voigt K."/>
            <person name="de Hoog G.S."/>
            <person name="Smith M.E."/>
            <person name="Heitman J."/>
            <person name="Vilgalys R."/>
            <person name="Stajich J.E."/>
        </authorList>
    </citation>
    <scope>NUCLEOTIDE SEQUENCE [LARGE SCALE GENOMIC DNA]</scope>
    <source>
        <strain evidence="3 4">CBS 357.93</strain>
    </source>
</reference>
<evidence type="ECO:0000313" key="3">
    <source>
        <dbReference type="EMBL" id="RCH90758.1"/>
    </source>
</evidence>
<evidence type="ECO:0000313" key="4">
    <source>
        <dbReference type="Proteomes" id="UP000252139"/>
    </source>
</evidence>
<dbReference type="OrthoDB" id="27934at2759"/>
<evidence type="ECO:0000256" key="1">
    <source>
        <dbReference type="ARBA" id="ARBA00038101"/>
    </source>
</evidence>
<dbReference type="SMART" id="SM00671">
    <property type="entry name" value="SEL1"/>
    <property type="match status" value="10"/>
</dbReference>
<proteinExistence type="inferred from homology"/>
<dbReference type="PANTHER" id="PTHR11102:SF147">
    <property type="entry name" value="SEL1L ADAPTOR SUBUNIT OF ERAD E3 UBIQUITIN LIGASE"/>
    <property type="match status" value="1"/>
</dbReference>
<evidence type="ECO:0000256" key="2">
    <source>
        <dbReference type="SAM" id="SignalP"/>
    </source>
</evidence>
<dbReference type="SUPFAM" id="SSF81901">
    <property type="entry name" value="HCP-like"/>
    <property type="match status" value="4"/>
</dbReference>
<dbReference type="GO" id="GO:0036503">
    <property type="term" value="P:ERAD pathway"/>
    <property type="evidence" value="ECO:0007669"/>
    <property type="project" value="TreeGrafter"/>
</dbReference>
<keyword evidence="2" id="KW-0732">Signal</keyword>